<keyword evidence="2" id="KW-0326">Glycosidase</keyword>
<dbReference type="EMBL" id="SLWS01000013">
    <property type="protein sequence ID" value="TCO50912.1"/>
    <property type="molecule type" value="Genomic_DNA"/>
</dbReference>
<evidence type="ECO:0000259" key="4">
    <source>
        <dbReference type="SMART" id="SM00776"/>
    </source>
</evidence>
<organism evidence="5 6">
    <name type="scientific">Actinocrispum wychmicini</name>
    <dbReference type="NCBI Taxonomy" id="1213861"/>
    <lineage>
        <taxon>Bacteria</taxon>
        <taxon>Bacillati</taxon>
        <taxon>Actinomycetota</taxon>
        <taxon>Actinomycetes</taxon>
        <taxon>Pseudonocardiales</taxon>
        <taxon>Pseudonocardiaceae</taxon>
        <taxon>Actinocrispum</taxon>
    </lineage>
</organism>
<dbReference type="InterPro" id="IPR038637">
    <property type="entry name" value="NPCBM_sf"/>
</dbReference>
<accession>A0A4R2J0K5</accession>
<dbReference type="Gene3D" id="2.60.120.1060">
    <property type="entry name" value="NPCBM/NEW2 domain"/>
    <property type="match status" value="1"/>
</dbReference>
<dbReference type="OrthoDB" id="57532at2"/>
<dbReference type="InterPro" id="IPR013780">
    <property type="entry name" value="Glyco_hydro_b"/>
</dbReference>
<evidence type="ECO:0000256" key="3">
    <source>
        <dbReference type="SAM" id="SignalP"/>
    </source>
</evidence>
<dbReference type="Pfam" id="PF08305">
    <property type="entry name" value="NPCBM"/>
    <property type="match status" value="1"/>
</dbReference>
<dbReference type="InterPro" id="IPR013222">
    <property type="entry name" value="Glyco_hyd_98_carb-bd"/>
</dbReference>
<dbReference type="Gene3D" id="3.20.20.70">
    <property type="entry name" value="Aldolase class I"/>
    <property type="match status" value="1"/>
</dbReference>
<dbReference type="InterPro" id="IPR008979">
    <property type="entry name" value="Galactose-bd-like_sf"/>
</dbReference>
<dbReference type="SUPFAM" id="SSF49785">
    <property type="entry name" value="Galactose-binding domain-like"/>
    <property type="match status" value="1"/>
</dbReference>
<dbReference type="Pfam" id="PF10566">
    <property type="entry name" value="Glyco_hydro_97"/>
    <property type="match status" value="1"/>
</dbReference>
<dbReference type="GO" id="GO:0016798">
    <property type="term" value="F:hydrolase activity, acting on glycosyl bonds"/>
    <property type="evidence" value="ECO:0007669"/>
    <property type="project" value="UniProtKB-KW"/>
</dbReference>
<gene>
    <name evidence="5" type="ORF">EV192_113295</name>
</gene>
<dbReference type="InterPro" id="IPR014718">
    <property type="entry name" value="GH-type_carb-bd"/>
</dbReference>
<evidence type="ECO:0000313" key="6">
    <source>
        <dbReference type="Proteomes" id="UP000295680"/>
    </source>
</evidence>
<feature type="chain" id="PRO_5020881778" evidence="3">
    <location>
        <begin position="23"/>
        <end position="876"/>
    </location>
</feature>
<protein>
    <submittedName>
        <fullName evidence="5">Alpha-galactosidase-like protein</fullName>
    </submittedName>
</protein>
<dbReference type="InterPro" id="IPR019563">
    <property type="entry name" value="GH97_catalytic"/>
</dbReference>
<sequence length="876" mass="95185">MRAPVIMVSTLVAGLVAAPANAQPIEWDHHEWGGPTATVSVKTGMASLAVTEGGHTVLAPSSLGIVTEHADLSKNLKLVRRSSRPVVEHYETKVGKATDRTAFMTESRFTFEGDVGARFDLLVRTSRDGVAYRYVLPGDTGAILRETSGFTVPAGSAAWLATYKPDYESPFVQTTSDGAAAGEYLHPALFDVGGTYLHITESDVDGRDSGAHLVHDAGTSTYRIKYFDDKVDVTGPVATAWRTMIVGDPRTVAASTLVNDLATPSKVADTSWVKPGKVFWSWLAGGREAGQSLAMQKGYVDYAATHGWPYVLVDAGWYFDPNWDYDPNWETTSWIPELVRYAQARNVKIQVWMHFGELDTEAERQSRLALLQRWGVAGVKIDFMNSDSQDRFRWYDQILPELAEHRLMVNFHGSTIPHGVQRTWPNVMTMEGVFGAEHSSGLSTADLTTLPFTRNVPGSMDYTPMAWHRPNRPTSDAHELALSVVFESGFQNFAGRVADYQARPEAERFLDQVPTVWDESRLLAGRPADSAVFARRSGDRWFIGGGFSGAARTAQVPLAIQPGLWLVDMVKDGLVREQRVMWSGTKLSVDVMKDGGFAAIACRWYPGIRTCDRPVRTIPSTTVTATPQATTTPGTAFQVTGKFTVDTEVRGVSLYPRVPAGWTVTGPTVTARSLRPGQELSGSWTLTAPATFGYVDVPVVASFDSGLEAEQVTRVHVWKPLPAGWTYLSDLPFTGQNGNGPVRRDLANAGKPIAIRRVNYGKGLGMFADAEIQFTLDARCTEFVTDVGVDDEAGLDVARQKVGGTVGFGVLGDGTSLVDTGTMGVRTPARPIDLDVAGVRTLTLKVTDGGDGTQNDHASWGDARVRCQGLTGTGEH</sequence>
<dbReference type="Gene3D" id="2.60.40.1180">
    <property type="entry name" value="Golgi alpha-mannosidase II"/>
    <property type="match status" value="1"/>
</dbReference>
<dbReference type="InterPro" id="IPR029486">
    <property type="entry name" value="GH97_N"/>
</dbReference>
<dbReference type="Proteomes" id="UP000295680">
    <property type="component" value="Unassembled WGS sequence"/>
</dbReference>
<dbReference type="RefSeq" id="WP_132124844.1">
    <property type="nucleotide sequence ID" value="NZ_SLWS01000013.1"/>
</dbReference>
<dbReference type="Pfam" id="PF14509">
    <property type="entry name" value="GH97_C"/>
    <property type="match status" value="1"/>
</dbReference>
<dbReference type="PANTHER" id="PTHR35803:SF2">
    <property type="entry name" value="RETAINING ALPHA-GALACTOSIDASE"/>
    <property type="match status" value="1"/>
</dbReference>
<reference evidence="5 6" key="1">
    <citation type="submission" date="2019-03" db="EMBL/GenBank/DDBJ databases">
        <title>Genomic Encyclopedia of Type Strains, Phase IV (KMG-IV): sequencing the most valuable type-strain genomes for metagenomic binning, comparative biology and taxonomic classification.</title>
        <authorList>
            <person name="Goeker M."/>
        </authorList>
    </citation>
    <scope>NUCLEOTIDE SEQUENCE [LARGE SCALE GENOMIC DNA]</scope>
    <source>
        <strain evidence="5 6">DSM 45934</strain>
    </source>
</reference>
<proteinExistence type="predicted"/>
<keyword evidence="6" id="KW-1185">Reference proteome</keyword>
<dbReference type="GO" id="GO:0030246">
    <property type="term" value="F:carbohydrate binding"/>
    <property type="evidence" value="ECO:0007669"/>
    <property type="project" value="InterPro"/>
</dbReference>
<dbReference type="InterPro" id="IPR052720">
    <property type="entry name" value="Glycosyl_hydrolase_97"/>
</dbReference>
<name>A0A4R2J0K5_9PSEU</name>
<dbReference type="SUPFAM" id="SSF51445">
    <property type="entry name" value="(Trans)glycosidases"/>
    <property type="match status" value="1"/>
</dbReference>
<comment type="caution">
    <text evidence="5">The sequence shown here is derived from an EMBL/GenBank/DDBJ whole genome shotgun (WGS) entry which is preliminary data.</text>
</comment>
<keyword evidence="3" id="KW-0732">Signal</keyword>
<feature type="signal peptide" evidence="3">
    <location>
        <begin position="1"/>
        <end position="22"/>
    </location>
</feature>
<dbReference type="InterPro" id="IPR013785">
    <property type="entry name" value="Aldolase_TIM"/>
</dbReference>
<feature type="domain" description="Glycosyl hydrolase family 98 putative carbohydrate-binding module" evidence="4">
    <location>
        <begin position="722"/>
        <end position="867"/>
    </location>
</feature>
<dbReference type="AlphaFoldDB" id="A0A4R2J0K5"/>
<dbReference type="Pfam" id="PF14508">
    <property type="entry name" value="GH97_N"/>
    <property type="match status" value="1"/>
</dbReference>
<dbReference type="InterPro" id="IPR017853">
    <property type="entry name" value="GH"/>
</dbReference>
<keyword evidence="1" id="KW-0378">Hydrolase</keyword>
<evidence type="ECO:0000313" key="5">
    <source>
        <dbReference type="EMBL" id="TCO50912.1"/>
    </source>
</evidence>
<dbReference type="Gene3D" id="2.70.98.10">
    <property type="match status" value="1"/>
</dbReference>
<evidence type="ECO:0000256" key="2">
    <source>
        <dbReference type="ARBA" id="ARBA00023295"/>
    </source>
</evidence>
<dbReference type="InterPro" id="IPR029483">
    <property type="entry name" value="GH97_C"/>
</dbReference>
<dbReference type="SMART" id="SM00776">
    <property type="entry name" value="NPCBM"/>
    <property type="match status" value="1"/>
</dbReference>
<dbReference type="PANTHER" id="PTHR35803">
    <property type="entry name" value="GLUCAN 1,4-ALPHA-GLUCOSIDASE SUSB-RELATED"/>
    <property type="match status" value="1"/>
</dbReference>
<evidence type="ECO:0000256" key="1">
    <source>
        <dbReference type="ARBA" id="ARBA00022801"/>
    </source>
</evidence>